<dbReference type="EMBL" id="LXQA010047700">
    <property type="protein sequence ID" value="MCI01968.1"/>
    <property type="molecule type" value="Genomic_DNA"/>
</dbReference>
<dbReference type="AlphaFoldDB" id="A0A392NQ11"/>
<protein>
    <submittedName>
        <fullName evidence="1">Uncharacterized protein</fullName>
    </submittedName>
</protein>
<sequence>AEITDIKHTGIALTVFCCGRYRGFDAEFPFYPFNILQSLQVVKLDTLNSADPALT</sequence>
<organism evidence="1 2">
    <name type="scientific">Trifolium medium</name>
    <dbReference type="NCBI Taxonomy" id="97028"/>
    <lineage>
        <taxon>Eukaryota</taxon>
        <taxon>Viridiplantae</taxon>
        <taxon>Streptophyta</taxon>
        <taxon>Embryophyta</taxon>
        <taxon>Tracheophyta</taxon>
        <taxon>Spermatophyta</taxon>
        <taxon>Magnoliopsida</taxon>
        <taxon>eudicotyledons</taxon>
        <taxon>Gunneridae</taxon>
        <taxon>Pentapetalae</taxon>
        <taxon>rosids</taxon>
        <taxon>fabids</taxon>
        <taxon>Fabales</taxon>
        <taxon>Fabaceae</taxon>
        <taxon>Papilionoideae</taxon>
        <taxon>50 kb inversion clade</taxon>
        <taxon>NPAAA clade</taxon>
        <taxon>Hologalegina</taxon>
        <taxon>IRL clade</taxon>
        <taxon>Trifolieae</taxon>
        <taxon>Trifolium</taxon>
    </lineage>
</organism>
<comment type="caution">
    <text evidence="1">The sequence shown here is derived from an EMBL/GenBank/DDBJ whole genome shotgun (WGS) entry which is preliminary data.</text>
</comment>
<reference evidence="1 2" key="1">
    <citation type="journal article" date="2018" name="Front. Plant Sci.">
        <title>Red Clover (Trifolium pratense) and Zigzag Clover (T. medium) - A Picture of Genomic Similarities and Differences.</title>
        <authorList>
            <person name="Dluhosova J."/>
            <person name="Istvanek J."/>
            <person name="Nedelnik J."/>
            <person name="Repkova J."/>
        </authorList>
    </citation>
    <scope>NUCLEOTIDE SEQUENCE [LARGE SCALE GENOMIC DNA]</scope>
    <source>
        <strain evidence="2">cv. 10/8</strain>
        <tissue evidence="1">Leaf</tissue>
    </source>
</reference>
<name>A0A392NQ11_9FABA</name>
<proteinExistence type="predicted"/>
<feature type="non-terminal residue" evidence="1">
    <location>
        <position position="1"/>
    </location>
</feature>
<keyword evidence="2" id="KW-1185">Reference proteome</keyword>
<evidence type="ECO:0000313" key="1">
    <source>
        <dbReference type="EMBL" id="MCI01968.1"/>
    </source>
</evidence>
<accession>A0A392NQ11</accession>
<dbReference type="Proteomes" id="UP000265520">
    <property type="component" value="Unassembled WGS sequence"/>
</dbReference>
<evidence type="ECO:0000313" key="2">
    <source>
        <dbReference type="Proteomes" id="UP000265520"/>
    </source>
</evidence>